<comment type="caution">
    <text evidence="3">The sequence shown here is derived from an EMBL/GenBank/DDBJ whole genome shotgun (WGS) entry which is preliminary data.</text>
</comment>
<dbReference type="InterPro" id="IPR056144">
    <property type="entry name" value="DUF7727"/>
</dbReference>
<accession>A0A1Y2HJB1</accession>
<dbReference type="Pfam" id="PF24853">
    <property type="entry name" value="DUF7727"/>
    <property type="match status" value="1"/>
</dbReference>
<reference evidence="3 4" key="1">
    <citation type="submission" date="2016-07" db="EMBL/GenBank/DDBJ databases">
        <title>Pervasive Adenine N6-methylation of Active Genes in Fungi.</title>
        <authorList>
            <consortium name="DOE Joint Genome Institute"/>
            <person name="Mondo S.J."/>
            <person name="Dannebaum R.O."/>
            <person name="Kuo R.C."/>
            <person name="Labutti K."/>
            <person name="Haridas S."/>
            <person name="Kuo A."/>
            <person name="Salamov A."/>
            <person name="Ahrendt S.R."/>
            <person name="Lipzen A."/>
            <person name="Sullivan W."/>
            <person name="Andreopoulos W.B."/>
            <person name="Clum A."/>
            <person name="Lindquist E."/>
            <person name="Daum C."/>
            <person name="Ramamoorthy G.K."/>
            <person name="Gryganskyi A."/>
            <person name="Culley D."/>
            <person name="Magnuson J.K."/>
            <person name="James T.Y."/>
            <person name="O'Malley M.A."/>
            <person name="Stajich J.E."/>
            <person name="Spatafora J.W."/>
            <person name="Visel A."/>
            <person name="Grigoriev I.V."/>
        </authorList>
    </citation>
    <scope>NUCLEOTIDE SEQUENCE [LARGE SCALE GENOMIC DNA]</scope>
    <source>
        <strain evidence="3 4">PL171</strain>
    </source>
</reference>
<feature type="domain" description="DUF7727" evidence="2">
    <location>
        <begin position="1"/>
        <end position="115"/>
    </location>
</feature>
<name>A0A1Y2HJB1_9FUNG</name>
<evidence type="ECO:0000256" key="1">
    <source>
        <dbReference type="SAM" id="Phobius"/>
    </source>
</evidence>
<feature type="transmembrane region" description="Helical" evidence="1">
    <location>
        <begin position="43"/>
        <end position="65"/>
    </location>
</feature>
<evidence type="ECO:0000259" key="2">
    <source>
        <dbReference type="Pfam" id="PF24853"/>
    </source>
</evidence>
<proteinExistence type="predicted"/>
<gene>
    <name evidence="3" type="ORF">BCR44DRAFT_46965</name>
</gene>
<dbReference type="AlphaFoldDB" id="A0A1Y2HJB1"/>
<keyword evidence="1" id="KW-1133">Transmembrane helix</keyword>
<dbReference type="EMBL" id="MCFL01000026">
    <property type="protein sequence ID" value="ORZ34708.1"/>
    <property type="molecule type" value="Genomic_DNA"/>
</dbReference>
<keyword evidence="1" id="KW-0472">Membrane</keyword>
<feature type="transmembrane region" description="Helical" evidence="1">
    <location>
        <begin position="12"/>
        <end position="31"/>
    </location>
</feature>
<feature type="transmembrane region" description="Helical" evidence="1">
    <location>
        <begin position="77"/>
        <end position="97"/>
    </location>
</feature>
<protein>
    <recommendedName>
        <fullName evidence="2">DUF7727 domain-containing protein</fullName>
    </recommendedName>
</protein>
<sequence length="134" mass="14804">MGQLIWSLWGNYMALTSAAAIMDGGLWSILYNYPTVDQLRGLPIYNGVSWPGMLSMIFALVTVAFERSLRPPVGLRAVFYLIVSLIGFLQFSTVVGAQCYFCTSIVFMTAAFKGETGELDEDRKMVAEQNRGVA</sequence>
<dbReference type="Proteomes" id="UP000193411">
    <property type="component" value="Unassembled WGS sequence"/>
</dbReference>
<keyword evidence="1" id="KW-0812">Transmembrane</keyword>
<organism evidence="3 4">
    <name type="scientific">Catenaria anguillulae PL171</name>
    <dbReference type="NCBI Taxonomy" id="765915"/>
    <lineage>
        <taxon>Eukaryota</taxon>
        <taxon>Fungi</taxon>
        <taxon>Fungi incertae sedis</taxon>
        <taxon>Blastocladiomycota</taxon>
        <taxon>Blastocladiomycetes</taxon>
        <taxon>Blastocladiales</taxon>
        <taxon>Catenariaceae</taxon>
        <taxon>Catenaria</taxon>
    </lineage>
</organism>
<keyword evidence="4" id="KW-1185">Reference proteome</keyword>
<evidence type="ECO:0000313" key="3">
    <source>
        <dbReference type="EMBL" id="ORZ34708.1"/>
    </source>
</evidence>
<evidence type="ECO:0000313" key="4">
    <source>
        <dbReference type="Proteomes" id="UP000193411"/>
    </source>
</evidence>
<dbReference type="OrthoDB" id="2445232at2759"/>